<feature type="compositionally biased region" description="Basic and acidic residues" evidence="5">
    <location>
        <begin position="325"/>
        <end position="334"/>
    </location>
</feature>
<dbReference type="Pfam" id="PF00589">
    <property type="entry name" value="Phage_integrase"/>
    <property type="match status" value="1"/>
</dbReference>
<dbReference type="PANTHER" id="PTHR30349">
    <property type="entry name" value="PHAGE INTEGRASE-RELATED"/>
    <property type="match status" value="1"/>
</dbReference>
<keyword evidence="3" id="KW-0238">DNA-binding</keyword>
<dbReference type="InterPro" id="IPR010998">
    <property type="entry name" value="Integrase_recombinase_N"/>
</dbReference>
<dbReference type="InterPro" id="IPR011010">
    <property type="entry name" value="DNA_brk_join_enz"/>
</dbReference>
<dbReference type="PROSITE" id="PS51898">
    <property type="entry name" value="TYR_RECOMBINASE"/>
    <property type="match status" value="1"/>
</dbReference>
<sequence length="340" mass="39323">MRRPDLPYLEFKTVKGRDYIYFRKGKFRRRLPSNPDSEDFSREYWACRSGKRNSSTRTTWDKLIISYYASPGFRGLSKGTQANYRRHCEAIREKNATKDMRAFRRKDALAVQAALQDTWSKANERIAVLSILCRHAVDLEWIERNPVEDIPKLKGGEYAAWPEDKLRAYERYCDEHGLATARTIYELMIGTGQRIGDCVAMEWADFDGEFMRVVQEKTGAKIEVFCPERLRSYLKALPKTGRHILAKNLTEHIGKRQAQREAELARDKIGARTGEERLVQHGWRYTAAKELAEAGCSDAEIQAVTGHKTLAMVAKYRAQASQKRASKEAQQRREQNKHRT</sequence>
<dbReference type="InterPro" id="IPR002104">
    <property type="entry name" value="Integrase_catalytic"/>
</dbReference>
<reference evidence="7 8" key="1">
    <citation type="submission" date="2019-04" db="EMBL/GenBank/DDBJ databases">
        <title>Draft Whole-Genome sequence of the purple photosynthetic bacterium Rhodobacter capsulatus SP108 with an indigenous class A beta-lactamase.</title>
        <authorList>
            <person name="Robertson S."/>
            <person name="Meyer T.E."/>
            <person name="Kyndt J.A."/>
        </authorList>
    </citation>
    <scope>NUCLEOTIDE SEQUENCE [LARGE SCALE GENOMIC DNA]</scope>
    <source>
        <strain evidence="7 8">SP108</strain>
    </source>
</reference>
<dbReference type="EMBL" id="SWJZ01000013">
    <property type="protein sequence ID" value="TKD22995.1"/>
    <property type="molecule type" value="Genomic_DNA"/>
</dbReference>
<name>A0A4U1JUB8_RHOCA</name>
<dbReference type="Gene3D" id="1.10.150.130">
    <property type="match status" value="1"/>
</dbReference>
<evidence type="ECO:0000256" key="5">
    <source>
        <dbReference type="SAM" id="MobiDB-lite"/>
    </source>
</evidence>
<dbReference type="PANTHER" id="PTHR30349:SF64">
    <property type="entry name" value="PROPHAGE INTEGRASE INTD-RELATED"/>
    <property type="match status" value="1"/>
</dbReference>
<protein>
    <submittedName>
        <fullName evidence="7">Integrase</fullName>
    </submittedName>
</protein>
<evidence type="ECO:0000256" key="4">
    <source>
        <dbReference type="ARBA" id="ARBA00023172"/>
    </source>
</evidence>
<dbReference type="InterPro" id="IPR050090">
    <property type="entry name" value="Tyrosine_recombinase_XerCD"/>
</dbReference>
<dbReference type="GO" id="GO:0003677">
    <property type="term" value="F:DNA binding"/>
    <property type="evidence" value="ECO:0007669"/>
    <property type="project" value="UniProtKB-KW"/>
</dbReference>
<evidence type="ECO:0000256" key="2">
    <source>
        <dbReference type="ARBA" id="ARBA00022908"/>
    </source>
</evidence>
<accession>A0A4U1JUB8</accession>
<dbReference type="SUPFAM" id="SSF56349">
    <property type="entry name" value="DNA breaking-rejoining enzymes"/>
    <property type="match status" value="1"/>
</dbReference>
<comment type="similarity">
    <text evidence="1">Belongs to the 'phage' integrase family.</text>
</comment>
<dbReference type="GO" id="GO:0015074">
    <property type="term" value="P:DNA integration"/>
    <property type="evidence" value="ECO:0007669"/>
    <property type="project" value="UniProtKB-KW"/>
</dbReference>
<dbReference type="InterPro" id="IPR013762">
    <property type="entry name" value="Integrase-like_cat_sf"/>
</dbReference>
<dbReference type="Gene3D" id="1.10.443.10">
    <property type="entry name" value="Intergrase catalytic core"/>
    <property type="match status" value="1"/>
</dbReference>
<evidence type="ECO:0000313" key="8">
    <source>
        <dbReference type="Proteomes" id="UP000310597"/>
    </source>
</evidence>
<keyword evidence="4" id="KW-0233">DNA recombination</keyword>
<dbReference type="AlphaFoldDB" id="A0A4U1JUB8"/>
<dbReference type="Proteomes" id="UP000310597">
    <property type="component" value="Unassembled WGS sequence"/>
</dbReference>
<feature type="region of interest" description="Disordered" evidence="5">
    <location>
        <begin position="318"/>
        <end position="340"/>
    </location>
</feature>
<organism evidence="7 8">
    <name type="scientific">Rhodobacter capsulatus</name>
    <name type="common">Rhodopseudomonas capsulata</name>
    <dbReference type="NCBI Taxonomy" id="1061"/>
    <lineage>
        <taxon>Bacteria</taxon>
        <taxon>Pseudomonadati</taxon>
        <taxon>Pseudomonadota</taxon>
        <taxon>Alphaproteobacteria</taxon>
        <taxon>Rhodobacterales</taxon>
        <taxon>Rhodobacter group</taxon>
        <taxon>Rhodobacter</taxon>
    </lineage>
</organism>
<proteinExistence type="inferred from homology"/>
<gene>
    <name evidence="7" type="ORF">FBT96_04040</name>
</gene>
<keyword evidence="2" id="KW-0229">DNA integration</keyword>
<evidence type="ECO:0000313" key="7">
    <source>
        <dbReference type="EMBL" id="TKD22995.1"/>
    </source>
</evidence>
<evidence type="ECO:0000259" key="6">
    <source>
        <dbReference type="PROSITE" id="PS51898"/>
    </source>
</evidence>
<dbReference type="GO" id="GO:0006310">
    <property type="term" value="P:DNA recombination"/>
    <property type="evidence" value="ECO:0007669"/>
    <property type="project" value="UniProtKB-KW"/>
</dbReference>
<dbReference type="OrthoDB" id="7510934at2"/>
<evidence type="ECO:0000256" key="1">
    <source>
        <dbReference type="ARBA" id="ARBA00008857"/>
    </source>
</evidence>
<dbReference type="RefSeq" id="WP_136905066.1">
    <property type="nucleotide sequence ID" value="NZ_SWJZ01000013.1"/>
</dbReference>
<evidence type="ECO:0000256" key="3">
    <source>
        <dbReference type="ARBA" id="ARBA00023125"/>
    </source>
</evidence>
<comment type="caution">
    <text evidence="7">The sequence shown here is derived from an EMBL/GenBank/DDBJ whole genome shotgun (WGS) entry which is preliminary data.</text>
</comment>
<feature type="domain" description="Tyr recombinase" evidence="6">
    <location>
        <begin position="156"/>
        <end position="330"/>
    </location>
</feature>